<evidence type="ECO:0000256" key="1">
    <source>
        <dbReference type="PROSITE-ProRule" id="PRU00235"/>
    </source>
</evidence>
<proteinExistence type="predicted"/>
<accession>A0AB34GNW7</accession>
<dbReference type="Gene3D" id="2.130.10.30">
    <property type="entry name" value="Regulator of chromosome condensation 1/beta-lactamase-inhibitor protein II"/>
    <property type="match status" value="1"/>
</dbReference>
<dbReference type="InterPro" id="IPR009091">
    <property type="entry name" value="RCC1/BLIP-II"/>
</dbReference>
<dbReference type="SUPFAM" id="SSF50985">
    <property type="entry name" value="RCC1/BLIP-II"/>
    <property type="match status" value="1"/>
</dbReference>
<dbReference type="GO" id="GO:0005737">
    <property type="term" value="C:cytoplasm"/>
    <property type="evidence" value="ECO:0007669"/>
    <property type="project" value="TreeGrafter"/>
</dbReference>
<feature type="repeat" description="RCC1" evidence="1">
    <location>
        <begin position="1"/>
        <end position="52"/>
    </location>
</feature>
<dbReference type="AlphaFoldDB" id="A0AB34GNW7"/>
<feature type="region of interest" description="Disordered" evidence="2">
    <location>
        <begin position="63"/>
        <end position="135"/>
    </location>
</feature>
<dbReference type="Proteomes" id="UP001159641">
    <property type="component" value="Unassembled WGS sequence"/>
</dbReference>
<feature type="compositionally biased region" description="Basic and acidic residues" evidence="2">
    <location>
        <begin position="100"/>
        <end position="109"/>
    </location>
</feature>
<comment type="caution">
    <text evidence="3">The sequence shown here is derived from an EMBL/GenBank/DDBJ whole genome shotgun (WGS) entry which is preliminary data.</text>
</comment>
<dbReference type="PROSITE" id="PS00626">
    <property type="entry name" value="RCC1_2"/>
    <property type="match status" value="1"/>
</dbReference>
<dbReference type="PROSITE" id="PS50012">
    <property type="entry name" value="RCC1_3"/>
    <property type="match status" value="1"/>
</dbReference>
<name>A0AB34GNW7_ESCRO</name>
<dbReference type="InterPro" id="IPR051553">
    <property type="entry name" value="Ran_GTPase-activating"/>
</dbReference>
<reference evidence="3 4" key="1">
    <citation type="submission" date="2022-11" db="EMBL/GenBank/DDBJ databases">
        <title>Whole genome sequence of Eschrichtius robustus ER-17-0199.</title>
        <authorList>
            <person name="Bruniche-Olsen A."/>
            <person name="Black A.N."/>
            <person name="Fields C.J."/>
            <person name="Walden K."/>
            <person name="Dewoody J.A."/>
        </authorList>
    </citation>
    <scope>NUCLEOTIDE SEQUENCE [LARGE SCALE GENOMIC DNA]</scope>
    <source>
        <strain evidence="3">ER-17-0199</strain>
        <tissue evidence="3">Blubber</tissue>
    </source>
</reference>
<dbReference type="InterPro" id="IPR000408">
    <property type="entry name" value="Reg_chr_condens"/>
</dbReference>
<dbReference type="EMBL" id="JAIQCJ010002139">
    <property type="protein sequence ID" value="KAJ8781758.1"/>
    <property type="molecule type" value="Genomic_DNA"/>
</dbReference>
<evidence type="ECO:0000313" key="3">
    <source>
        <dbReference type="EMBL" id="KAJ8781758.1"/>
    </source>
</evidence>
<dbReference type="PANTHER" id="PTHR45982">
    <property type="entry name" value="REGULATOR OF CHROMOSOME CONDENSATION"/>
    <property type="match status" value="1"/>
</dbReference>
<protein>
    <recommendedName>
        <fullName evidence="5">E3 ubiquitin-protein ligase HERC4</fullName>
    </recommendedName>
</protein>
<sequence>MLCWGYWSLGQPGMSPNLQGIVAEPQVCGFTSDRRVKEVACGGNHSVFLLEDGEVYTCGLNTKGQLGHEREGNKPEPLALGGRSARICPQPARPTAAPSREARPSDGERLQPAMFQEGSRARPRNPAGACNRNLK</sequence>
<evidence type="ECO:0000256" key="2">
    <source>
        <dbReference type="SAM" id="MobiDB-lite"/>
    </source>
</evidence>
<evidence type="ECO:0008006" key="5">
    <source>
        <dbReference type="Google" id="ProtNLM"/>
    </source>
</evidence>
<dbReference type="PANTHER" id="PTHR45982:SF1">
    <property type="entry name" value="REGULATOR OF CHROMOSOME CONDENSATION"/>
    <property type="match status" value="1"/>
</dbReference>
<gene>
    <name evidence="3" type="ORF">J1605_010742</name>
</gene>
<dbReference type="GO" id="GO:0005085">
    <property type="term" value="F:guanyl-nucleotide exchange factor activity"/>
    <property type="evidence" value="ECO:0007669"/>
    <property type="project" value="TreeGrafter"/>
</dbReference>
<keyword evidence="4" id="KW-1185">Reference proteome</keyword>
<dbReference type="Pfam" id="PF13540">
    <property type="entry name" value="RCC1_2"/>
    <property type="match status" value="1"/>
</dbReference>
<evidence type="ECO:0000313" key="4">
    <source>
        <dbReference type="Proteomes" id="UP001159641"/>
    </source>
</evidence>
<organism evidence="3 4">
    <name type="scientific">Eschrichtius robustus</name>
    <name type="common">California gray whale</name>
    <name type="synonym">Eschrichtius gibbosus</name>
    <dbReference type="NCBI Taxonomy" id="9764"/>
    <lineage>
        <taxon>Eukaryota</taxon>
        <taxon>Metazoa</taxon>
        <taxon>Chordata</taxon>
        <taxon>Craniata</taxon>
        <taxon>Vertebrata</taxon>
        <taxon>Euteleostomi</taxon>
        <taxon>Mammalia</taxon>
        <taxon>Eutheria</taxon>
        <taxon>Laurasiatheria</taxon>
        <taxon>Artiodactyla</taxon>
        <taxon>Whippomorpha</taxon>
        <taxon>Cetacea</taxon>
        <taxon>Mysticeti</taxon>
        <taxon>Eschrichtiidae</taxon>
        <taxon>Eschrichtius</taxon>
    </lineage>
</organism>